<proteinExistence type="predicted"/>
<reference evidence="2 3" key="1">
    <citation type="submission" date="2020-08" db="EMBL/GenBank/DDBJ databases">
        <title>Genomic Encyclopedia of Type Strains, Phase IV (KMG-IV): sequencing the most valuable type-strain genomes for metagenomic binning, comparative biology and taxonomic classification.</title>
        <authorList>
            <person name="Goeker M."/>
        </authorList>
    </citation>
    <scope>NUCLEOTIDE SEQUENCE [LARGE SCALE GENOMIC DNA]</scope>
    <source>
        <strain evidence="2 3">DSM 16325</strain>
    </source>
</reference>
<accession>A0A7W8IQQ7</accession>
<dbReference type="Proteomes" id="UP000520011">
    <property type="component" value="Unassembled WGS sequence"/>
</dbReference>
<comment type="caution">
    <text evidence="2">The sequence shown here is derived from an EMBL/GenBank/DDBJ whole genome shotgun (WGS) entry which is preliminary data.</text>
</comment>
<name>A0A7W8IQQ7_9BACL</name>
<keyword evidence="1" id="KW-0812">Transmembrane</keyword>
<protein>
    <submittedName>
        <fullName evidence="2">Uncharacterized protein</fullName>
    </submittedName>
</protein>
<evidence type="ECO:0000313" key="3">
    <source>
        <dbReference type="Proteomes" id="UP000520011"/>
    </source>
</evidence>
<keyword evidence="1" id="KW-1133">Transmembrane helix</keyword>
<gene>
    <name evidence="2" type="ORF">HNQ34_002001</name>
</gene>
<dbReference type="RefSeq" id="WP_183254002.1">
    <property type="nucleotide sequence ID" value="NZ_JACHEP010000009.1"/>
</dbReference>
<keyword evidence="1" id="KW-0472">Membrane</keyword>
<keyword evidence="3" id="KW-1185">Reference proteome</keyword>
<sequence length="45" mass="5111">MYSLLFSASPKEILATYLVLMASCLVAFPVTMFLVETVKGVKRRW</sequence>
<dbReference type="AlphaFoldDB" id="A0A7W8IQQ7"/>
<dbReference type="EMBL" id="JACHEP010000009">
    <property type="protein sequence ID" value="MBB5324903.1"/>
    <property type="molecule type" value="Genomic_DNA"/>
</dbReference>
<organism evidence="2 3">
    <name type="scientific">Anoxybacteroides tepidamans</name>
    <dbReference type="NCBI Taxonomy" id="265948"/>
    <lineage>
        <taxon>Bacteria</taxon>
        <taxon>Bacillati</taxon>
        <taxon>Bacillota</taxon>
        <taxon>Bacilli</taxon>
        <taxon>Bacillales</taxon>
        <taxon>Anoxybacillaceae</taxon>
        <taxon>Anoxybacteroides</taxon>
    </lineage>
</organism>
<evidence type="ECO:0000256" key="1">
    <source>
        <dbReference type="SAM" id="Phobius"/>
    </source>
</evidence>
<evidence type="ECO:0000313" key="2">
    <source>
        <dbReference type="EMBL" id="MBB5324903.1"/>
    </source>
</evidence>
<feature type="transmembrane region" description="Helical" evidence="1">
    <location>
        <begin position="14"/>
        <end position="35"/>
    </location>
</feature>